<dbReference type="Gene3D" id="1.10.630.10">
    <property type="entry name" value="Cytochrome P450"/>
    <property type="match status" value="1"/>
</dbReference>
<dbReference type="InterPro" id="IPR036396">
    <property type="entry name" value="Cyt_P450_sf"/>
</dbReference>
<keyword evidence="7" id="KW-0472">Membrane</keyword>
<organism evidence="8 9">
    <name type="scientific">Hyaloscypha variabilis (strain UAMH 11265 / GT02V1 / F)</name>
    <name type="common">Meliniomyces variabilis</name>
    <dbReference type="NCBI Taxonomy" id="1149755"/>
    <lineage>
        <taxon>Eukaryota</taxon>
        <taxon>Fungi</taxon>
        <taxon>Dikarya</taxon>
        <taxon>Ascomycota</taxon>
        <taxon>Pezizomycotina</taxon>
        <taxon>Leotiomycetes</taxon>
        <taxon>Helotiales</taxon>
        <taxon>Hyaloscyphaceae</taxon>
        <taxon>Hyaloscypha</taxon>
        <taxon>Hyaloscypha variabilis</taxon>
    </lineage>
</organism>
<dbReference type="CDD" id="cd11040">
    <property type="entry name" value="CYP7_CYP8-like"/>
    <property type="match status" value="1"/>
</dbReference>
<dbReference type="AlphaFoldDB" id="A0A2J6S8Z9"/>
<dbReference type="OrthoDB" id="3366823at2759"/>
<evidence type="ECO:0000256" key="4">
    <source>
        <dbReference type="ARBA" id="ARBA00022723"/>
    </source>
</evidence>
<evidence type="ECO:0000313" key="8">
    <source>
        <dbReference type="EMBL" id="PMD47230.1"/>
    </source>
</evidence>
<evidence type="ECO:0000256" key="6">
    <source>
        <dbReference type="PIRSR" id="PIRSR602403-1"/>
    </source>
</evidence>
<dbReference type="GO" id="GO:0005506">
    <property type="term" value="F:iron ion binding"/>
    <property type="evidence" value="ECO:0007669"/>
    <property type="project" value="InterPro"/>
</dbReference>
<evidence type="ECO:0000256" key="3">
    <source>
        <dbReference type="ARBA" id="ARBA00022617"/>
    </source>
</evidence>
<evidence type="ECO:0000313" key="9">
    <source>
        <dbReference type="Proteomes" id="UP000235786"/>
    </source>
</evidence>
<evidence type="ECO:0000256" key="2">
    <source>
        <dbReference type="ARBA" id="ARBA00010617"/>
    </source>
</evidence>
<keyword evidence="7" id="KW-1133">Transmembrane helix</keyword>
<dbReference type="GO" id="GO:0020037">
    <property type="term" value="F:heme binding"/>
    <property type="evidence" value="ECO:0007669"/>
    <property type="project" value="InterPro"/>
</dbReference>
<dbReference type="EMBL" id="KZ613938">
    <property type="protein sequence ID" value="PMD47230.1"/>
    <property type="molecule type" value="Genomic_DNA"/>
</dbReference>
<dbReference type="STRING" id="1149755.A0A2J6S8Z9"/>
<keyword evidence="3 6" id="KW-0349">Heme</keyword>
<dbReference type="InterPro" id="IPR002403">
    <property type="entry name" value="Cyt_P450_E_grp-IV"/>
</dbReference>
<dbReference type="SUPFAM" id="SSF48264">
    <property type="entry name" value="Cytochrome P450"/>
    <property type="match status" value="1"/>
</dbReference>
<sequence>MVDLFAGTHLLGSWSGLLASLVLASLLVWLLPRSSQPKGKVPASLPDWLPGVGNAYRSIFHNRDFLDFARKNMKGRSIMKFWLGPKGVYLVTGAKNSQAILRNSGNLSSDELFFMVLAQLDAADQKDIDQFRADKSGRSHIPLNPVGPAGRIWEQNHRIFTDNLTTSKSVGVMIDKFLELFTATLEEQFPVGQSKSLRLYSFLKQEMARCAIVSLSGEEILKQNPGFIDAMWEFDTYVYPLIFGVPRLLYPKAYAARDVYHAMGAKFLTAAWEKFDWTSPDVDADWEPIFGTRFHRTHSKFLKDRGFALCTRSGMHIGTIWAQNANCLPATCWALIELIKDKSLFAAIRAEITTALDVNGKLDVKKLAELPLLQSVYVETLRLHVAVNITRQITDEMVLDGYTLKKDYLVQTPSLISHLDESIWSEPGHPASEFWAERHVTYVNTVDESGNQIRERQFSLAGRAGSFFPFGGGISICAGRHFAKQEVMAAVAFVVLKFDIELEGYVTMDGKMSERGPLDDAWYCGTAAMPPDRDLLVSLTRAG</sequence>
<dbReference type="PANTHER" id="PTHR24304:SF2">
    <property type="entry name" value="24-HYDROXYCHOLESTEROL 7-ALPHA-HYDROXYLASE"/>
    <property type="match status" value="1"/>
</dbReference>
<dbReference type="GO" id="GO:0016705">
    <property type="term" value="F:oxidoreductase activity, acting on paired donors, with incorporation or reduction of molecular oxygen"/>
    <property type="evidence" value="ECO:0007669"/>
    <property type="project" value="InterPro"/>
</dbReference>
<proteinExistence type="inferred from homology"/>
<dbReference type="Pfam" id="PF00067">
    <property type="entry name" value="p450"/>
    <property type="match status" value="1"/>
</dbReference>
<comment type="cofactor">
    <cofactor evidence="1 6">
        <name>heme</name>
        <dbReference type="ChEBI" id="CHEBI:30413"/>
    </cofactor>
</comment>
<keyword evidence="5 6" id="KW-0408">Iron</keyword>
<dbReference type="InterPro" id="IPR050529">
    <property type="entry name" value="CYP450_sterol_14alpha_dmase"/>
</dbReference>
<dbReference type="PANTHER" id="PTHR24304">
    <property type="entry name" value="CYTOCHROME P450 FAMILY 7"/>
    <property type="match status" value="1"/>
</dbReference>
<evidence type="ECO:0000256" key="7">
    <source>
        <dbReference type="SAM" id="Phobius"/>
    </source>
</evidence>
<name>A0A2J6S8Z9_HYAVF</name>
<accession>A0A2J6S8Z9</accession>
<gene>
    <name evidence="8" type="ORF">L207DRAFT_550895</name>
</gene>
<comment type="similarity">
    <text evidence="2">Belongs to the cytochrome P450 family.</text>
</comment>
<dbReference type="Proteomes" id="UP000235786">
    <property type="component" value="Unassembled WGS sequence"/>
</dbReference>
<reference evidence="8 9" key="1">
    <citation type="submission" date="2016-04" db="EMBL/GenBank/DDBJ databases">
        <title>A degradative enzymes factory behind the ericoid mycorrhizal symbiosis.</title>
        <authorList>
            <consortium name="DOE Joint Genome Institute"/>
            <person name="Martino E."/>
            <person name="Morin E."/>
            <person name="Grelet G."/>
            <person name="Kuo A."/>
            <person name="Kohler A."/>
            <person name="Daghino S."/>
            <person name="Barry K."/>
            <person name="Choi C."/>
            <person name="Cichocki N."/>
            <person name="Clum A."/>
            <person name="Copeland A."/>
            <person name="Hainaut M."/>
            <person name="Haridas S."/>
            <person name="Labutti K."/>
            <person name="Lindquist E."/>
            <person name="Lipzen A."/>
            <person name="Khouja H.-R."/>
            <person name="Murat C."/>
            <person name="Ohm R."/>
            <person name="Olson A."/>
            <person name="Spatafora J."/>
            <person name="Veneault-Fourrey C."/>
            <person name="Henrissat B."/>
            <person name="Grigoriev I."/>
            <person name="Martin F."/>
            <person name="Perotto S."/>
        </authorList>
    </citation>
    <scope>NUCLEOTIDE SEQUENCE [LARGE SCALE GENOMIC DNA]</scope>
    <source>
        <strain evidence="8 9">F</strain>
    </source>
</reference>
<feature type="binding site" description="axial binding residue" evidence="6">
    <location>
        <position position="477"/>
    </location>
    <ligand>
        <name>heme</name>
        <dbReference type="ChEBI" id="CHEBI:30413"/>
    </ligand>
    <ligandPart>
        <name>Fe</name>
        <dbReference type="ChEBI" id="CHEBI:18248"/>
    </ligandPart>
</feature>
<evidence type="ECO:0000256" key="5">
    <source>
        <dbReference type="ARBA" id="ARBA00023004"/>
    </source>
</evidence>
<dbReference type="GO" id="GO:0008395">
    <property type="term" value="F:steroid hydroxylase activity"/>
    <property type="evidence" value="ECO:0007669"/>
    <property type="project" value="TreeGrafter"/>
</dbReference>
<evidence type="ECO:0000256" key="1">
    <source>
        <dbReference type="ARBA" id="ARBA00001971"/>
    </source>
</evidence>
<keyword evidence="7" id="KW-0812">Transmembrane</keyword>
<dbReference type="InterPro" id="IPR001128">
    <property type="entry name" value="Cyt_P450"/>
</dbReference>
<dbReference type="PRINTS" id="PR00465">
    <property type="entry name" value="EP450IV"/>
</dbReference>
<keyword evidence="4 6" id="KW-0479">Metal-binding</keyword>
<protein>
    <submittedName>
        <fullName evidence="8">Cytochrome P450</fullName>
    </submittedName>
</protein>
<keyword evidence="9" id="KW-1185">Reference proteome</keyword>
<feature type="transmembrane region" description="Helical" evidence="7">
    <location>
        <begin position="12"/>
        <end position="31"/>
    </location>
</feature>